<organism evidence="8 9">
    <name type="scientific">Bacillus suaedaesalsae</name>
    <dbReference type="NCBI Taxonomy" id="2810349"/>
    <lineage>
        <taxon>Bacteria</taxon>
        <taxon>Bacillati</taxon>
        <taxon>Bacillota</taxon>
        <taxon>Bacilli</taxon>
        <taxon>Bacillales</taxon>
        <taxon>Bacillaceae</taxon>
        <taxon>Bacillus</taxon>
    </lineage>
</organism>
<evidence type="ECO:0000256" key="1">
    <source>
        <dbReference type="ARBA" id="ARBA00022603"/>
    </source>
</evidence>
<dbReference type="GO" id="GO:0003886">
    <property type="term" value="F:DNA (cytosine-5-)-methyltransferase activity"/>
    <property type="evidence" value="ECO:0007669"/>
    <property type="project" value="UniProtKB-EC"/>
</dbReference>
<dbReference type="PANTHER" id="PTHR46098:SF1">
    <property type="entry name" value="TRNA (CYTOSINE(38)-C(5))-METHYLTRANSFERASE"/>
    <property type="match status" value="1"/>
</dbReference>
<reference evidence="8 9" key="1">
    <citation type="submission" date="2021-02" db="EMBL/GenBank/DDBJ databases">
        <title>Bacillus sp. RD4P76, an endophyte from a halophyte.</title>
        <authorList>
            <person name="Sun J.-Q."/>
        </authorList>
    </citation>
    <scope>NUCLEOTIDE SEQUENCE [LARGE SCALE GENOMIC DNA]</scope>
    <source>
        <strain evidence="8 9">RD4P76</strain>
    </source>
</reference>
<name>A0ABS2DEU0_9BACI</name>
<keyword evidence="1 5" id="KW-0489">Methyltransferase</keyword>
<dbReference type="SUPFAM" id="SSF53335">
    <property type="entry name" value="S-adenosyl-L-methionine-dependent methyltransferases"/>
    <property type="match status" value="1"/>
</dbReference>
<dbReference type="InterPro" id="IPR050750">
    <property type="entry name" value="C5-MTase"/>
</dbReference>
<dbReference type="InterPro" id="IPR001525">
    <property type="entry name" value="C5_MeTfrase"/>
</dbReference>
<dbReference type="PROSITE" id="PS51679">
    <property type="entry name" value="SAM_MT_C5"/>
    <property type="match status" value="1"/>
</dbReference>
<comment type="caution">
    <text evidence="8">The sequence shown here is derived from an EMBL/GenBank/DDBJ whole genome shotgun (WGS) entry which is preliminary data.</text>
</comment>
<evidence type="ECO:0000256" key="7">
    <source>
        <dbReference type="RuleBase" id="RU000417"/>
    </source>
</evidence>
<dbReference type="EC" id="2.1.1.37" evidence="7"/>
<dbReference type="Pfam" id="PF00145">
    <property type="entry name" value="DNA_methylase"/>
    <property type="match status" value="1"/>
</dbReference>
<comment type="catalytic activity">
    <reaction evidence="7">
        <text>a 2'-deoxycytidine in DNA + S-adenosyl-L-methionine = a 5-methyl-2'-deoxycytidine in DNA + S-adenosyl-L-homocysteine + H(+)</text>
        <dbReference type="Rhea" id="RHEA:13681"/>
        <dbReference type="Rhea" id="RHEA-COMP:11369"/>
        <dbReference type="Rhea" id="RHEA-COMP:11370"/>
        <dbReference type="ChEBI" id="CHEBI:15378"/>
        <dbReference type="ChEBI" id="CHEBI:57856"/>
        <dbReference type="ChEBI" id="CHEBI:59789"/>
        <dbReference type="ChEBI" id="CHEBI:85452"/>
        <dbReference type="ChEBI" id="CHEBI:85454"/>
        <dbReference type="EC" id="2.1.1.37"/>
    </reaction>
</comment>
<dbReference type="InterPro" id="IPR029063">
    <property type="entry name" value="SAM-dependent_MTases_sf"/>
</dbReference>
<dbReference type="PRINTS" id="PR00105">
    <property type="entry name" value="C5METTRFRASE"/>
</dbReference>
<dbReference type="Gene3D" id="3.90.120.10">
    <property type="entry name" value="DNA Methylase, subunit A, domain 2"/>
    <property type="match status" value="1"/>
</dbReference>
<dbReference type="GO" id="GO:0032259">
    <property type="term" value="P:methylation"/>
    <property type="evidence" value="ECO:0007669"/>
    <property type="project" value="UniProtKB-KW"/>
</dbReference>
<sequence>MIKLATVFSGIGAIEQALVKKNIPHELVFASDNGNINVKASEEEIREQIIGLDFQKTKQYIDNLYKSTGKVNHVEESYFANYEITKDRFFQDVRFLDGTYFTDQVDLFVGGSPCQSFSINGKKGGLDDARGTLFYEYARLVQEIQPKVFIYENVPHILKHDGGKTWEVITSIFDSLNYEWHVDVLNARDFNLPQNRRRVFVVGFRKDLKMDMFSFPQKSILTKTVEDFLEPVIDDKYYLPEKGFGYTTNPKNKKRVSVNAEVSRCQAANQQFNWCGDFRFESPKPQHYQDPKIFVGEFEGIEGVVRKLTPRECLRLMGFSDDFNIVVPDQQLYMQSGNSIAVPVLEAIIDQITMTGVFEKDVTYSLSI</sequence>
<dbReference type="PROSITE" id="PS00094">
    <property type="entry name" value="C5_MTASE_1"/>
    <property type="match status" value="1"/>
</dbReference>
<dbReference type="EMBL" id="JAFELM010000017">
    <property type="protein sequence ID" value="MBM6616988.1"/>
    <property type="molecule type" value="Genomic_DNA"/>
</dbReference>
<evidence type="ECO:0000313" key="9">
    <source>
        <dbReference type="Proteomes" id="UP001518925"/>
    </source>
</evidence>
<comment type="similarity">
    <text evidence="5 6">Belongs to the class I-like SAM-binding methyltransferase superfamily. C5-methyltransferase family.</text>
</comment>
<dbReference type="Gene3D" id="3.40.50.150">
    <property type="entry name" value="Vaccinia Virus protein VP39"/>
    <property type="match status" value="1"/>
</dbReference>
<keyword evidence="2 5" id="KW-0808">Transferase</keyword>
<feature type="active site" evidence="5">
    <location>
        <position position="114"/>
    </location>
</feature>
<evidence type="ECO:0000256" key="3">
    <source>
        <dbReference type="ARBA" id="ARBA00022691"/>
    </source>
</evidence>
<keyword evidence="4" id="KW-0680">Restriction system</keyword>
<dbReference type="Proteomes" id="UP001518925">
    <property type="component" value="Unassembled WGS sequence"/>
</dbReference>
<keyword evidence="3 5" id="KW-0949">S-adenosyl-L-methionine</keyword>
<dbReference type="InterPro" id="IPR018117">
    <property type="entry name" value="C5_DNA_meth_AS"/>
</dbReference>
<evidence type="ECO:0000256" key="5">
    <source>
        <dbReference type="PROSITE-ProRule" id="PRU01016"/>
    </source>
</evidence>
<dbReference type="RefSeq" id="WP_204202376.1">
    <property type="nucleotide sequence ID" value="NZ_JAFELM010000017.1"/>
</dbReference>
<keyword evidence="9" id="KW-1185">Reference proteome</keyword>
<accession>A0ABS2DEU0</accession>
<proteinExistence type="inferred from homology"/>
<dbReference type="NCBIfam" id="TIGR00675">
    <property type="entry name" value="dcm"/>
    <property type="match status" value="1"/>
</dbReference>
<evidence type="ECO:0000256" key="4">
    <source>
        <dbReference type="ARBA" id="ARBA00022747"/>
    </source>
</evidence>
<evidence type="ECO:0000256" key="6">
    <source>
        <dbReference type="RuleBase" id="RU000416"/>
    </source>
</evidence>
<dbReference type="PANTHER" id="PTHR46098">
    <property type="entry name" value="TRNA (CYTOSINE(38)-C(5))-METHYLTRANSFERASE"/>
    <property type="match status" value="1"/>
</dbReference>
<evidence type="ECO:0000256" key="2">
    <source>
        <dbReference type="ARBA" id="ARBA00022679"/>
    </source>
</evidence>
<gene>
    <name evidence="8" type="primary">dcm</name>
    <name evidence="8" type="ORF">JR050_04745</name>
</gene>
<evidence type="ECO:0000313" key="8">
    <source>
        <dbReference type="EMBL" id="MBM6616988.1"/>
    </source>
</evidence>
<protein>
    <recommendedName>
        <fullName evidence="7">Cytosine-specific methyltransferase</fullName>
        <ecNumber evidence="7">2.1.1.37</ecNumber>
    </recommendedName>
</protein>